<dbReference type="Pfam" id="PF14559">
    <property type="entry name" value="TPR_19"/>
    <property type="match status" value="1"/>
</dbReference>
<dbReference type="PROSITE" id="PS50005">
    <property type="entry name" value="TPR"/>
    <property type="match status" value="1"/>
</dbReference>
<feature type="compositionally biased region" description="Pro residues" evidence="2">
    <location>
        <begin position="273"/>
        <end position="286"/>
    </location>
</feature>
<feature type="region of interest" description="Disordered" evidence="2">
    <location>
        <begin position="192"/>
        <end position="211"/>
    </location>
</feature>
<dbReference type="SMART" id="SM00028">
    <property type="entry name" value="TPR"/>
    <property type="match status" value="1"/>
</dbReference>
<feature type="region of interest" description="Disordered" evidence="2">
    <location>
        <begin position="87"/>
        <end position="174"/>
    </location>
</feature>
<feature type="compositionally biased region" description="Low complexity" evidence="2">
    <location>
        <begin position="136"/>
        <end position="146"/>
    </location>
</feature>
<dbReference type="GO" id="GO:0030008">
    <property type="term" value="C:TRAPP complex"/>
    <property type="evidence" value="ECO:0007669"/>
    <property type="project" value="TreeGrafter"/>
</dbReference>
<evidence type="ECO:0000313" key="3">
    <source>
        <dbReference type="EMBL" id="RXW23899.1"/>
    </source>
</evidence>
<keyword evidence="4" id="KW-1185">Reference proteome</keyword>
<gene>
    <name evidence="3" type="ORF">EST38_g1974</name>
</gene>
<dbReference type="PANTHER" id="PTHR21581">
    <property type="entry name" value="D-ALANYL-D-ALANINE CARBOXYPEPTIDASE"/>
    <property type="match status" value="1"/>
</dbReference>
<dbReference type="Gene3D" id="1.25.40.10">
    <property type="entry name" value="Tetratricopeptide repeat domain"/>
    <property type="match status" value="1"/>
</dbReference>
<dbReference type="GO" id="GO:0005794">
    <property type="term" value="C:Golgi apparatus"/>
    <property type="evidence" value="ECO:0007669"/>
    <property type="project" value="TreeGrafter"/>
</dbReference>
<protein>
    <submittedName>
        <fullName evidence="3">Uncharacterized protein</fullName>
    </submittedName>
</protein>
<dbReference type="AlphaFoldDB" id="A0A4Q2DUI7"/>
<sequence>MVNLLRKKRRSSSTSTIAVEDGPDHPLEVPPSPSSSKTAFSRRSSKGSLSPAKHDGDAGSSPSGLKILKLSPIKNLVAKKVKRQIQRLDDAIHHVTLPRRSSTSGGNEEEEEDDAERAEPRPRVSSLKSKFKLRDSLPSPSSLSILPRKRTLSTRVEPPQQAEQQRPQRTRTVSCPAVSALVMSSTPILLPVQEEAPTAKPEGLESQDDSVFGGSVPVPVVHIEEDVPDPFLVDDEGDALSSEDGSASAPRESVSPAAAQEVSLSNTNTASPSPSPLPAPPSPLPMTPNVNKDVPPPPISDSDDEDDIPDLYLPGLVIPTMFLPIPNTDPLTILLNKYIYPPETRPHRDVSGDWQHSDFHTLVMTNSWRALAKMARDRIVASDPADLNLILGLWHLRLSCLARLRLFNQTAAECTNLFSVLNSVDPPESRAYLFERILPFELEVMQTRLKYWAGDHMGHLDALAALLRKCKVNAKQGKSDGGIMSMWKERGSRIALIMASQMVEMKEFTAAARLLEPLCTQTDGITNPALRSAIARIYLQGGNLEMAAKHFAQVEADSTADVRQKKMNGALLASAEGNWKASAELLRGMIDKDNEDYVAVNNLAVALLNQGKLKEAIEVLESALKASPSSVVVAEPFLFNLSTLYELRSNIGFESKRQLLVEVSKWSGDGLKTTCLKLPTN</sequence>
<dbReference type="InterPro" id="IPR019734">
    <property type="entry name" value="TPR_rpt"/>
</dbReference>
<dbReference type="InterPro" id="IPR011990">
    <property type="entry name" value="TPR-like_helical_dom_sf"/>
</dbReference>
<accession>A0A4Q2DUI7</accession>
<feature type="compositionally biased region" description="Low complexity" evidence="2">
    <location>
        <begin position="263"/>
        <end position="272"/>
    </location>
</feature>
<evidence type="ECO:0000256" key="2">
    <source>
        <dbReference type="SAM" id="MobiDB-lite"/>
    </source>
</evidence>
<feature type="compositionally biased region" description="Acidic residues" evidence="2">
    <location>
        <begin position="107"/>
        <end position="116"/>
    </location>
</feature>
<organism evidence="3 4">
    <name type="scientific">Candolleomyces aberdarensis</name>
    <dbReference type="NCBI Taxonomy" id="2316362"/>
    <lineage>
        <taxon>Eukaryota</taxon>
        <taxon>Fungi</taxon>
        <taxon>Dikarya</taxon>
        <taxon>Basidiomycota</taxon>
        <taxon>Agaricomycotina</taxon>
        <taxon>Agaricomycetes</taxon>
        <taxon>Agaricomycetidae</taxon>
        <taxon>Agaricales</taxon>
        <taxon>Agaricineae</taxon>
        <taxon>Psathyrellaceae</taxon>
        <taxon>Candolleomyces</taxon>
    </lineage>
</organism>
<feature type="region of interest" description="Disordered" evidence="2">
    <location>
        <begin position="230"/>
        <end position="306"/>
    </location>
</feature>
<dbReference type="STRING" id="2316362.A0A4Q2DUI7"/>
<feature type="region of interest" description="Disordered" evidence="2">
    <location>
        <begin position="1"/>
        <end position="72"/>
    </location>
</feature>
<dbReference type="SUPFAM" id="SSF48452">
    <property type="entry name" value="TPR-like"/>
    <property type="match status" value="1"/>
</dbReference>
<dbReference type="EMBL" id="SDEE01000030">
    <property type="protein sequence ID" value="RXW23899.1"/>
    <property type="molecule type" value="Genomic_DNA"/>
</dbReference>
<dbReference type="PANTHER" id="PTHR21581:SF6">
    <property type="entry name" value="TRAFFICKING PROTEIN PARTICLE COMPLEX SUBUNIT 12"/>
    <property type="match status" value="1"/>
</dbReference>
<dbReference type="OrthoDB" id="428342at2759"/>
<name>A0A4Q2DUI7_9AGAR</name>
<proteinExistence type="predicted"/>
<reference evidence="3 4" key="1">
    <citation type="submission" date="2019-01" db="EMBL/GenBank/DDBJ databases">
        <title>Draft genome sequence of Psathyrella aberdarensis IHI B618.</title>
        <authorList>
            <person name="Buettner E."/>
            <person name="Kellner H."/>
        </authorList>
    </citation>
    <scope>NUCLEOTIDE SEQUENCE [LARGE SCALE GENOMIC DNA]</scope>
    <source>
        <strain evidence="3 4">IHI B618</strain>
    </source>
</reference>
<keyword evidence="1" id="KW-0802">TPR repeat</keyword>
<evidence type="ECO:0000313" key="4">
    <source>
        <dbReference type="Proteomes" id="UP000290288"/>
    </source>
</evidence>
<evidence type="ECO:0000256" key="1">
    <source>
        <dbReference type="PROSITE-ProRule" id="PRU00339"/>
    </source>
</evidence>
<comment type="caution">
    <text evidence="3">The sequence shown here is derived from an EMBL/GenBank/DDBJ whole genome shotgun (WGS) entry which is preliminary data.</text>
</comment>
<dbReference type="Proteomes" id="UP000290288">
    <property type="component" value="Unassembled WGS sequence"/>
</dbReference>
<feature type="compositionally biased region" description="Basic residues" evidence="2">
    <location>
        <begin position="1"/>
        <end position="11"/>
    </location>
</feature>
<feature type="repeat" description="TPR" evidence="1">
    <location>
        <begin position="597"/>
        <end position="630"/>
    </location>
</feature>
<feature type="compositionally biased region" description="Low complexity" evidence="2">
    <location>
        <begin position="157"/>
        <end position="172"/>
    </location>
</feature>